<dbReference type="EMBL" id="JARRAF010000001">
    <property type="protein sequence ID" value="MDK2122550.1"/>
    <property type="molecule type" value="Genomic_DNA"/>
</dbReference>
<keyword evidence="4" id="KW-0010">Activator</keyword>
<dbReference type="PANTHER" id="PTHR30293">
    <property type="entry name" value="TRANSCRIPTIONAL REGULATORY PROTEIN NAC-RELATED"/>
    <property type="match status" value="1"/>
</dbReference>
<keyword evidence="3" id="KW-0238">DNA-binding</keyword>
<evidence type="ECO:0000313" key="8">
    <source>
        <dbReference type="Proteomes" id="UP001172778"/>
    </source>
</evidence>
<accession>A0ABT7DR49</accession>
<dbReference type="InterPro" id="IPR036388">
    <property type="entry name" value="WH-like_DNA-bd_sf"/>
</dbReference>
<name>A0ABT7DR49_9NEIS</name>
<comment type="caution">
    <text evidence="7">The sequence shown here is derived from an EMBL/GenBank/DDBJ whole genome shotgun (WGS) entry which is preliminary data.</text>
</comment>
<dbReference type="InterPro" id="IPR036390">
    <property type="entry name" value="WH_DNA-bd_sf"/>
</dbReference>
<feature type="domain" description="HTH lysR-type" evidence="6">
    <location>
        <begin position="3"/>
        <end position="60"/>
    </location>
</feature>
<dbReference type="PANTHER" id="PTHR30293:SF2">
    <property type="entry name" value="TRANSCRIPTIONAL ACTIVATOR PROTEIN NHAR"/>
    <property type="match status" value="1"/>
</dbReference>
<keyword evidence="8" id="KW-1185">Reference proteome</keyword>
<keyword evidence="2" id="KW-0805">Transcription regulation</keyword>
<gene>
    <name evidence="7" type="ORF">PZA18_00640</name>
</gene>
<dbReference type="SUPFAM" id="SSF46785">
    <property type="entry name" value="Winged helix' DNA-binding domain"/>
    <property type="match status" value="1"/>
</dbReference>
<proteinExistence type="inferred from homology"/>
<evidence type="ECO:0000256" key="3">
    <source>
        <dbReference type="ARBA" id="ARBA00023125"/>
    </source>
</evidence>
<organism evidence="7 8">
    <name type="scientific">Parachitinimonas caeni</name>
    <dbReference type="NCBI Taxonomy" id="3031301"/>
    <lineage>
        <taxon>Bacteria</taxon>
        <taxon>Pseudomonadati</taxon>
        <taxon>Pseudomonadota</taxon>
        <taxon>Betaproteobacteria</taxon>
        <taxon>Neisseriales</taxon>
        <taxon>Chitinibacteraceae</taxon>
        <taxon>Parachitinimonas</taxon>
    </lineage>
</organism>
<dbReference type="SUPFAM" id="SSF53850">
    <property type="entry name" value="Periplasmic binding protein-like II"/>
    <property type="match status" value="1"/>
</dbReference>
<comment type="similarity">
    <text evidence="1">Belongs to the LysR transcriptional regulatory family.</text>
</comment>
<dbReference type="InterPro" id="IPR005119">
    <property type="entry name" value="LysR_subst-bd"/>
</dbReference>
<evidence type="ECO:0000256" key="2">
    <source>
        <dbReference type="ARBA" id="ARBA00023015"/>
    </source>
</evidence>
<dbReference type="Gene3D" id="1.10.10.10">
    <property type="entry name" value="Winged helix-like DNA-binding domain superfamily/Winged helix DNA-binding domain"/>
    <property type="match status" value="1"/>
</dbReference>
<dbReference type="RefSeq" id="WP_284098833.1">
    <property type="nucleotide sequence ID" value="NZ_JARRAF010000001.1"/>
</dbReference>
<reference evidence="7" key="1">
    <citation type="submission" date="2023-03" db="EMBL/GenBank/DDBJ databases">
        <title>Chitinimonas shenzhenensis gen. nov., sp. nov., a novel member of family Burkholderiaceae isolated from activated sludge collected in Shen Zhen, China.</title>
        <authorList>
            <person name="Wang X."/>
        </authorList>
    </citation>
    <scope>NUCLEOTIDE SEQUENCE</scope>
    <source>
        <strain evidence="7">DQS-5</strain>
    </source>
</reference>
<dbReference type="Pfam" id="PF00126">
    <property type="entry name" value="HTH_1"/>
    <property type="match status" value="1"/>
</dbReference>
<evidence type="ECO:0000256" key="1">
    <source>
        <dbReference type="ARBA" id="ARBA00009437"/>
    </source>
</evidence>
<evidence type="ECO:0000259" key="6">
    <source>
        <dbReference type="PROSITE" id="PS50931"/>
    </source>
</evidence>
<evidence type="ECO:0000256" key="4">
    <source>
        <dbReference type="ARBA" id="ARBA00023159"/>
    </source>
</evidence>
<dbReference type="InterPro" id="IPR000847">
    <property type="entry name" value="LysR_HTH_N"/>
</dbReference>
<sequence length="306" mass="33455">MELNYKHLHYFWVVAKEGGITRAAERLGISPQTISGQLSTLEREIGRALFHQVGRRLELTEAGREALRYADEIFMIGRRLQAALADPELGATTTLTIGVVDSVAKLVAYKILEPLMQQDKLRLVCHEGSVEELMLALARHKLDVVLSDRDPGQSRQLNLTCRRVAGCPVGIFAVKSLLDRLDPDRSGRLPEGAPLLLPSQRSSLRARLDVWLDAHAPTSVRIVGEFDDSALLKTFGAQGAGYFPAASVLKDALLAQYGAELVCMVSEIGEDYYLLSYAARLPNVSVEKLVSASAEVMEKLGGSTAQ</sequence>
<evidence type="ECO:0000256" key="5">
    <source>
        <dbReference type="ARBA" id="ARBA00023163"/>
    </source>
</evidence>
<keyword evidence="5" id="KW-0804">Transcription</keyword>
<dbReference type="Pfam" id="PF03466">
    <property type="entry name" value="LysR_substrate"/>
    <property type="match status" value="1"/>
</dbReference>
<dbReference type="PROSITE" id="PS50931">
    <property type="entry name" value="HTH_LYSR"/>
    <property type="match status" value="1"/>
</dbReference>
<protein>
    <submittedName>
        <fullName evidence="7">LysR family transcriptional regulator</fullName>
    </submittedName>
</protein>
<evidence type="ECO:0000313" key="7">
    <source>
        <dbReference type="EMBL" id="MDK2122550.1"/>
    </source>
</evidence>
<dbReference type="Proteomes" id="UP001172778">
    <property type="component" value="Unassembled WGS sequence"/>
</dbReference>